<dbReference type="PRINTS" id="PR00080">
    <property type="entry name" value="SDRFAMILY"/>
</dbReference>
<dbReference type="Gene3D" id="3.40.50.720">
    <property type="entry name" value="NAD(P)-binding Rossmann-like Domain"/>
    <property type="match status" value="1"/>
</dbReference>
<dbReference type="PROSITE" id="PS00061">
    <property type="entry name" value="ADH_SHORT"/>
    <property type="match status" value="1"/>
</dbReference>
<dbReference type="Proteomes" id="UP000663828">
    <property type="component" value="Unassembled WGS sequence"/>
</dbReference>
<reference evidence="4" key="1">
    <citation type="submission" date="2021-02" db="EMBL/GenBank/DDBJ databases">
        <authorList>
            <person name="Nowell W R."/>
        </authorList>
    </citation>
    <scope>NUCLEOTIDE SEQUENCE</scope>
</reference>
<evidence type="ECO:0000313" key="4">
    <source>
        <dbReference type="EMBL" id="CAF1250475.1"/>
    </source>
</evidence>
<dbReference type="PRINTS" id="PR00081">
    <property type="entry name" value="GDHRDH"/>
</dbReference>
<dbReference type="Pfam" id="PF00106">
    <property type="entry name" value="adh_short"/>
    <property type="match status" value="1"/>
</dbReference>
<dbReference type="AlphaFoldDB" id="A0A815A4I9"/>
<comment type="similarity">
    <text evidence="1 3">Belongs to the short-chain dehydrogenases/reductases (SDR) family.</text>
</comment>
<dbReference type="EMBL" id="CAJNOR010002121">
    <property type="protein sequence ID" value="CAF1250475.1"/>
    <property type="molecule type" value="Genomic_DNA"/>
</dbReference>
<keyword evidence="2" id="KW-0560">Oxidoreductase</keyword>
<dbReference type="Pfam" id="PF13561">
    <property type="entry name" value="adh_short_C2"/>
    <property type="match status" value="1"/>
</dbReference>
<name>A0A815A4I9_ADIRI</name>
<dbReference type="GO" id="GO:0016491">
    <property type="term" value="F:oxidoreductase activity"/>
    <property type="evidence" value="ECO:0007669"/>
    <property type="project" value="UniProtKB-KW"/>
</dbReference>
<dbReference type="InterPro" id="IPR002347">
    <property type="entry name" value="SDR_fam"/>
</dbReference>
<dbReference type="SUPFAM" id="SSF51735">
    <property type="entry name" value="NAD(P)-binding Rossmann-fold domains"/>
    <property type="match status" value="1"/>
</dbReference>
<proteinExistence type="inferred from homology"/>
<dbReference type="InterPro" id="IPR020904">
    <property type="entry name" value="Sc_DH/Rdtase_CS"/>
</dbReference>
<sequence>MSSTVENNCKAMNDWFQVLHEKVVFIVGAAGGIGSAVCQVCVSQGARVVIADIDKVAADQLLMKLRGDSEQIADRLMSLQLDVTHEQTIEKAVQAVVDKWNTISVLINLAAVFVFGEVENISAADWSRNFDVNVRGYALLVKYIAPIMKKQRSGSIIQFGSISGVVAQIPFLPYGAGKAAVIQMTKNLAADLGAFNIRCNSISPGLVSKSSEASSSSTSFIRVLVTPPVVTLATTNGLSIEDFTHNIVKDQCLKRAALSEEIANLVVFLASDLCPFITGANIIADGGYTIV</sequence>
<evidence type="ECO:0000256" key="2">
    <source>
        <dbReference type="ARBA" id="ARBA00023002"/>
    </source>
</evidence>
<dbReference type="PANTHER" id="PTHR24321:SF8">
    <property type="entry name" value="ESTRADIOL 17-BETA-DEHYDROGENASE 8-RELATED"/>
    <property type="match status" value="1"/>
</dbReference>
<dbReference type="PANTHER" id="PTHR24321">
    <property type="entry name" value="DEHYDROGENASES, SHORT CHAIN"/>
    <property type="match status" value="1"/>
</dbReference>
<keyword evidence="5" id="KW-1185">Reference proteome</keyword>
<gene>
    <name evidence="4" type="ORF">XAT740_LOCUS26228</name>
</gene>
<evidence type="ECO:0000256" key="3">
    <source>
        <dbReference type="RuleBase" id="RU000363"/>
    </source>
</evidence>
<dbReference type="FunFam" id="3.40.50.720:FF:000084">
    <property type="entry name" value="Short-chain dehydrogenase reductase"/>
    <property type="match status" value="1"/>
</dbReference>
<dbReference type="InterPro" id="IPR036291">
    <property type="entry name" value="NAD(P)-bd_dom_sf"/>
</dbReference>
<organism evidence="4 5">
    <name type="scientific">Adineta ricciae</name>
    <name type="common">Rotifer</name>
    <dbReference type="NCBI Taxonomy" id="249248"/>
    <lineage>
        <taxon>Eukaryota</taxon>
        <taxon>Metazoa</taxon>
        <taxon>Spiralia</taxon>
        <taxon>Gnathifera</taxon>
        <taxon>Rotifera</taxon>
        <taxon>Eurotatoria</taxon>
        <taxon>Bdelloidea</taxon>
        <taxon>Adinetida</taxon>
        <taxon>Adinetidae</taxon>
        <taxon>Adineta</taxon>
    </lineage>
</organism>
<evidence type="ECO:0000256" key="1">
    <source>
        <dbReference type="ARBA" id="ARBA00006484"/>
    </source>
</evidence>
<comment type="caution">
    <text evidence="4">The sequence shown here is derived from an EMBL/GenBank/DDBJ whole genome shotgun (WGS) entry which is preliminary data.</text>
</comment>
<dbReference type="CDD" id="cd05233">
    <property type="entry name" value="SDR_c"/>
    <property type="match status" value="1"/>
</dbReference>
<accession>A0A815A4I9</accession>
<protein>
    <submittedName>
        <fullName evidence="4">Uncharacterized protein</fullName>
    </submittedName>
</protein>
<evidence type="ECO:0000313" key="5">
    <source>
        <dbReference type="Proteomes" id="UP000663828"/>
    </source>
</evidence>